<reference evidence="1" key="1">
    <citation type="journal article" date="2014" name="Genome Biol. Evol.">
        <title>Pangenome evidence for extensive interdomain horizontal transfer affecting lineage core and shell genes in uncultured planktonic thaumarchaeota and euryarchaeota.</title>
        <authorList>
            <person name="Deschamps P."/>
            <person name="Zivanovic Y."/>
            <person name="Moreira D."/>
            <person name="Rodriguez-Valera F."/>
            <person name="Lopez-Garcia P."/>
        </authorList>
    </citation>
    <scope>NUCLEOTIDE SEQUENCE</scope>
</reference>
<protein>
    <submittedName>
        <fullName evidence="1">Uncharacterized protein</fullName>
    </submittedName>
</protein>
<accession>A0A075H4S1</accession>
<dbReference type="EMBL" id="KF900864">
    <property type="protein sequence ID" value="AIF09477.1"/>
    <property type="molecule type" value="Genomic_DNA"/>
</dbReference>
<evidence type="ECO:0000313" key="1">
    <source>
        <dbReference type="EMBL" id="AIF09477.1"/>
    </source>
</evidence>
<organism evidence="1">
    <name type="scientific">uncultured marine thaumarchaeote KM3_37_D10</name>
    <dbReference type="NCBI Taxonomy" id="1456137"/>
    <lineage>
        <taxon>Archaea</taxon>
        <taxon>Nitrososphaerota</taxon>
        <taxon>environmental samples</taxon>
    </lineage>
</organism>
<name>A0A075H4S1_9ARCH</name>
<proteinExistence type="predicted"/>
<sequence length="128" mass="14911">MPKPGFKSITISETVYEKFHDVYEKNKDKLTMKGVNSFAGYITYMLEDKMQTDKTFAKYAPKLELISIEDDRVIIKNNIQNRIAEIVFQRGELYCQLCEAKDCHCIGYVWSIPEIYEKLSSKGLKHSK</sequence>
<dbReference type="AlphaFoldDB" id="A0A075H4S1"/>